<dbReference type="NCBIfam" id="TIGR00229">
    <property type="entry name" value="sensory_box"/>
    <property type="match status" value="1"/>
</dbReference>
<dbReference type="InterPro" id="IPR035965">
    <property type="entry name" value="PAS-like_dom_sf"/>
</dbReference>
<dbReference type="PROSITE" id="PS00245">
    <property type="entry name" value="PHYTOCHROME_1"/>
    <property type="match status" value="1"/>
</dbReference>
<comment type="caution">
    <text evidence="12">The sequence shown here is derived from an EMBL/GenBank/DDBJ whole genome shotgun (WGS) entry which is preliminary data.</text>
</comment>
<dbReference type="SUPFAM" id="SSF55874">
    <property type="entry name" value="ATPase domain of HSP90 chaperone/DNA topoisomerase II/histidine kinase"/>
    <property type="match status" value="1"/>
</dbReference>
<feature type="domain" description="Phytochrome chromophore attachment site" evidence="9">
    <location>
        <begin position="197"/>
        <end position="367"/>
    </location>
</feature>
<dbReference type="InterPro" id="IPR003661">
    <property type="entry name" value="HisK_dim/P_dom"/>
</dbReference>
<dbReference type="SMART" id="SM00091">
    <property type="entry name" value="PAS"/>
    <property type="match status" value="2"/>
</dbReference>
<evidence type="ECO:0000256" key="3">
    <source>
        <dbReference type="ARBA" id="ARBA00022606"/>
    </source>
</evidence>
<dbReference type="SUPFAM" id="SSF55781">
    <property type="entry name" value="GAF domain-like"/>
    <property type="match status" value="2"/>
</dbReference>
<dbReference type="InterPro" id="IPR013767">
    <property type="entry name" value="PAS_fold"/>
</dbReference>
<protein>
    <recommendedName>
        <fullName evidence="14">Phytochrome</fullName>
    </recommendedName>
</protein>
<dbReference type="GO" id="GO:0009585">
    <property type="term" value="P:red, far-red light phototransduction"/>
    <property type="evidence" value="ECO:0007669"/>
    <property type="project" value="InterPro"/>
</dbReference>
<dbReference type="InterPro" id="IPR012129">
    <property type="entry name" value="Phytochrome_A-E"/>
</dbReference>
<dbReference type="Pfam" id="PF02518">
    <property type="entry name" value="HATPase_c"/>
    <property type="match status" value="1"/>
</dbReference>
<evidence type="ECO:0000259" key="11">
    <source>
        <dbReference type="PROSITE" id="PS50112"/>
    </source>
</evidence>
<dbReference type="PROSITE" id="PS50046">
    <property type="entry name" value="PHYTOCHROME_2"/>
    <property type="match status" value="1"/>
</dbReference>
<dbReference type="Gene3D" id="3.30.450.20">
    <property type="entry name" value="PAS domain"/>
    <property type="match status" value="3"/>
</dbReference>
<dbReference type="CDD" id="cd16932">
    <property type="entry name" value="HATPase_Phy-like"/>
    <property type="match status" value="1"/>
</dbReference>
<dbReference type="PANTHER" id="PTHR47876:SF3">
    <property type="entry name" value="PHYTOCHROME 1"/>
    <property type="match status" value="1"/>
</dbReference>
<keyword evidence="13" id="KW-1185">Reference proteome</keyword>
<dbReference type="InterPro" id="IPR005467">
    <property type="entry name" value="His_kinase_dom"/>
</dbReference>
<dbReference type="InterPro" id="IPR036890">
    <property type="entry name" value="HATPase_C_sf"/>
</dbReference>
<keyword evidence="3" id="KW-0716">Sensory transduction</keyword>
<feature type="domain" description="PAS" evidence="11">
    <location>
        <begin position="726"/>
        <end position="778"/>
    </location>
</feature>
<dbReference type="InterPro" id="IPR044767">
    <property type="entry name" value="Phy_HATPase-like"/>
</dbReference>
<dbReference type="SMART" id="SM00065">
    <property type="entry name" value="GAF"/>
    <property type="match status" value="1"/>
</dbReference>
<dbReference type="Pfam" id="PF01590">
    <property type="entry name" value="GAF"/>
    <property type="match status" value="1"/>
</dbReference>
<organism evidence="12 13">
    <name type="scientific">Papaver atlanticum</name>
    <dbReference type="NCBI Taxonomy" id="357466"/>
    <lineage>
        <taxon>Eukaryota</taxon>
        <taxon>Viridiplantae</taxon>
        <taxon>Streptophyta</taxon>
        <taxon>Embryophyta</taxon>
        <taxon>Tracheophyta</taxon>
        <taxon>Spermatophyta</taxon>
        <taxon>Magnoliopsida</taxon>
        <taxon>Ranunculales</taxon>
        <taxon>Papaveraceae</taxon>
        <taxon>Papaveroideae</taxon>
        <taxon>Papaver</taxon>
    </lineage>
</organism>
<dbReference type="InterPro" id="IPR003594">
    <property type="entry name" value="HATPase_dom"/>
</dbReference>
<dbReference type="FunFam" id="3.30.450.20:FF:000039">
    <property type="entry name" value="Phytochrome"/>
    <property type="match status" value="1"/>
</dbReference>
<dbReference type="Pfam" id="PF00989">
    <property type="entry name" value="PAS"/>
    <property type="match status" value="2"/>
</dbReference>
<dbReference type="AlphaFoldDB" id="A0AAD4S732"/>
<dbReference type="Gene3D" id="3.30.565.10">
    <property type="entry name" value="Histidine kinase-like ATPase, C-terminal domain"/>
    <property type="match status" value="1"/>
</dbReference>
<comment type="similarity">
    <text evidence="1">Belongs to the phytochrome family.</text>
</comment>
<dbReference type="PIRSF" id="PIRSF000084">
    <property type="entry name" value="Phytochrome"/>
    <property type="match status" value="1"/>
</dbReference>
<dbReference type="InterPro" id="IPR001294">
    <property type="entry name" value="Phytochrome"/>
</dbReference>
<name>A0AAD4S732_9MAGN</name>
<dbReference type="PROSITE" id="PS50112">
    <property type="entry name" value="PAS"/>
    <property type="match status" value="2"/>
</dbReference>
<evidence type="ECO:0000256" key="2">
    <source>
        <dbReference type="ARBA" id="ARBA00022543"/>
    </source>
</evidence>
<keyword evidence="6" id="KW-0804">Transcription</keyword>
<dbReference type="InterPro" id="IPR013654">
    <property type="entry name" value="PAS_2"/>
</dbReference>
<dbReference type="GO" id="GO:0009881">
    <property type="term" value="F:photoreceptor activity"/>
    <property type="evidence" value="ECO:0007669"/>
    <property type="project" value="UniProtKB-KW"/>
</dbReference>
<dbReference type="InterPro" id="IPR043150">
    <property type="entry name" value="Phytochrome_PHY_sf"/>
</dbReference>
<reference evidence="12" key="1">
    <citation type="submission" date="2022-04" db="EMBL/GenBank/DDBJ databases">
        <title>A functionally conserved STORR gene fusion in Papaver species that diverged 16.8 million years ago.</title>
        <authorList>
            <person name="Catania T."/>
        </authorList>
    </citation>
    <scope>NUCLEOTIDE SEQUENCE</scope>
    <source>
        <strain evidence="12">S-188037</strain>
    </source>
</reference>
<proteinExistence type="inferred from homology"/>
<evidence type="ECO:0000256" key="5">
    <source>
        <dbReference type="ARBA" id="ARBA00023015"/>
    </source>
</evidence>
<dbReference type="SMART" id="SM00388">
    <property type="entry name" value="HisKA"/>
    <property type="match status" value="1"/>
</dbReference>
<feature type="domain" description="Histidine kinase" evidence="10">
    <location>
        <begin position="873"/>
        <end position="1091"/>
    </location>
</feature>
<dbReference type="InterPro" id="IPR013516">
    <property type="entry name" value="Phyto_chromo_BS"/>
</dbReference>
<evidence type="ECO:0008006" key="14">
    <source>
        <dbReference type="Google" id="ProtNLM"/>
    </source>
</evidence>
<accession>A0AAD4S732</accession>
<dbReference type="PANTHER" id="PTHR47876">
    <property type="entry name" value="OS08G0260000 PROTEIN"/>
    <property type="match status" value="1"/>
</dbReference>
<dbReference type="GO" id="GO:0009584">
    <property type="term" value="P:detection of visible light"/>
    <property type="evidence" value="ECO:0007669"/>
    <property type="project" value="InterPro"/>
</dbReference>
<dbReference type="GO" id="GO:0006355">
    <property type="term" value="P:regulation of DNA-templated transcription"/>
    <property type="evidence" value="ECO:0007669"/>
    <property type="project" value="InterPro"/>
</dbReference>
<evidence type="ECO:0000313" key="13">
    <source>
        <dbReference type="Proteomes" id="UP001202328"/>
    </source>
</evidence>
<dbReference type="FunFam" id="3.30.450.20:FF:000034">
    <property type="entry name" value="Phytochrome"/>
    <property type="match status" value="1"/>
</dbReference>
<dbReference type="PRINTS" id="PR01033">
    <property type="entry name" value="PHYTOCHROME"/>
</dbReference>
<dbReference type="InterPro" id="IPR016132">
    <property type="entry name" value="Phyto_chromo_attachment"/>
</dbReference>
<keyword evidence="5" id="KW-0805">Transcription regulation</keyword>
<dbReference type="Proteomes" id="UP001202328">
    <property type="component" value="Unassembled WGS sequence"/>
</dbReference>
<dbReference type="InterPro" id="IPR003018">
    <property type="entry name" value="GAF"/>
</dbReference>
<evidence type="ECO:0000256" key="6">
    <source>
        <dbReference type="ARBA" id="ARBA00023163"/>
    </source>
</evidence>
<dbReference type="GO" id="GO:0042803">
    <property type="term" value="F:protein homodimerization activity"/>
    <property type="evidence" value="ECO:0007669"/>
    <property type="project" value="InterPro"/>
</dbReference>
<dbReference type="InterPro" id="IPR013515">
    <property type="entry name" value="Phytochrome_cen-reg"/>
</dbReference>
<evidence type="ECO:0000259" key="9">
    <source>
        <dbReference type="PROSITE" id="PS50046"/>
    </source>
</evidence>
<evidence type="ECO:0000256" key="1">
    <source>
        <dbReference type="ARBA" id="ARBA00008235"/>
    </source>
</evidence>
<dbReference type="EMBL" id="JAJJMB010014022">
    <property type="protein sequence ID" value="KAI3863807.1"/>
    <property type="molecule type" value="Genomic_DNA"/>
</dbReference>
<dbReference type="Pfam" id="PF00360">
    <property type="entry name" value="PHY"/>
    <property type="match status" value="1"/>
</dbReference>
<comment type="PTM">
    <text evidence="8">Contains one covalently linked phytochromobilin chromophore.</text>
</comment>
<keyword evidence="7" id="KW-0675">Receptor</keyword>
<dbReference type="GO" id="GO:0000155">
    <property type="term" value="F:phosphorelay sensor kinase activity"/>
    <property type="evidence" value="ECO:0007669"/>
    <property type="project" value="InterPro"/>
</dbReference>
<dbReference type="Gene3D" id="3.30.450.40">
    <property type="match status" value="1"/>
</dbReference>
<keyword evidence="2" id="KW-0600">Photoreceptor protein</keyword>
<dbReference type="GO" id="GO:0017006">
    <property type="term" value="P:protein-tetrapyrrole linkage"/>
    <property type="evidence" value="ECO:0007669"/>
    <property type="project" value="InterPro"/>
</dbReference>
<evidence type="ECO:0000256" key="4">
    <source>
        <dbReference type="ARBA" id="ARBA00022991"/>
    </source>
</evidence>
<dbReference type="CDD" id="cd00130">
    <property type="entry name" value="PAS"/>
    <property type="match status" value="2"/>
</dbReference>
<keyword evidence="4 8" id="KW-0157">Chromophore</keyword>
<dbReference type="InterPro" id="IPR000014">
    <property type="entry name" value="PAS"/>
</dbReference>
<dbReference type="SMART" id="SM00387">
    <property type="entry name" value="HATPase_c"/>
    <property type="match status" value="1"/>
</dbReference>
<dbReference type="Pfam" id="PF00512">
    <property type="entry name" value="HisKA"/>
    <property type="match status" value="1"/>
</dbReference>
<gene>
    <name evidence="12" type="ORF">MKW98_031399</name>
</gene>
<dbReference type="SUPFAM" id="SSF55785">
    <property type="entry name" value="PYP-like sensor domain (PAS domain)"/>
    <property type="match status" value="3"/>
</dbReference>
<evidence type="ECO:0000256" key="7">
    <source>
        <dbReference type="ARBA" id="ARBA00023170"/>
    </source>
</evidence>
<evidence type="ECO:0000313" key="12">
    <source>
        <dbReference type="EMBL" id="KAI3863807.1"/>
    </source>
</evidence>
<feature type="domain" description="PAS" evidence="11">
    <location>
        <begin position="592"/>
        <end position="663"/>
    </location>
</feature>
<dbReference type="Pfam" id="PF08446">
    <property type="entry name" value="PAS_2"/>
    <property type="match status" value="1"/>
</dbReference>
<evidence type="ECO:0000256" key="8">
    <source>
        <dbReference type="PIRSR" id="PIRSR000084-50"/>
    </source>
</evidence>
<dbReference type="PROSITE" id="PS50109">
    <property type="entry name" value="HIS_KIN"/>
    <property type="match status" value="1"/>
</dbReference>
<dbReference type="Gene3D" id="3.30.450.270">
    <property type="match status" value="1"/>
</dbReference>
<dbReference type="FunFam" id="3.30.450.270:FF:000001">
    <property type="entry name" value="Phytochrome"/>
    <property type="match status" value="1"/>
</dbReference>
<feature type="binding site" description="covalent" evidence="8">
    <location>
        <position position="301"/>
    </location>
    <ligand>
        <name>phytochromobilin</name>
        <dbReference type="ChEBI" id="CHEBI:189064"/>
    </ligand>
</feature>
<dbReference type="InterPro" id="IPR029016">
    <property type="entry name" value="GAF-like_dom_sf"/>
</dbReference>
<sequence length="1095" mass="122166">MSTQQPTPYSVNKTTAQYPFDARLDDVFEQSGESGKCFDYLQCLKSTSQSIPDEQQISTYLSRVQRGGHLQPFGCLIAAQESTFRVIAYSENASEMLDTQSLVVGTDVRTLFTLSSASFLEKSFSSRNVSFLNPLWIHSKNSGKPFFAILHKIDVGIVIDLEPAREEDPAFSISGEVQSQKLADRAILRLQALPGGDIKTLCDTVVELVRELTGYDRVFVYKFHEDEHGEVVAESKRSDLEPYMGLHFPSTDIPQASRFLFEQNRVRIIVDCCARPVPVVQDELMQPLFLVGSTLRAPHGCHTEYMANMGSVASLAMSVTINENGKEGSGASGVGNSMRLWGLVVCHHTSARCISFPLRYACGFLVQVFGLQLRLELQLASLMQEKHVLHTQALLCSMLLRDSPAGVITQSPSIMDLVKCDGAALIYQGKYFAIGICPTESQIKDIVEWLLSCHGDLTGLSTDSLAGAGCPGASTLGDAVCGMAVAYITSRDILFWFRSSATKEIKWGGEKHSPEDTDDSQRMHPRSSFRVFLEIVKSQSLPWETAEMDAIHSLQLILRNSIRDVNRSICKSGVNTEVGNEECQGMDECISVAKEMARLIETANAPIFGVDSEVWINGWNTKIAELTGLPAEEAIGKFRLQDLIYKEYVDDVNKLLSRALKGEEDKNVELKLKTFGPQKLSKSVFLVVNACSSKDYLNNIVGVGFVCQDITSQKVVLDKFIRLQGDYKAIFHNPNPLIPPIFASDENLCCLEWNKGMEKLTGWNREEMLGKMLVGDIFGSCCRLESTDAHTKFTIVLHKAIGGQDTDKIPFQFYERNGVYVQALLTAMERVNLQGEISGAFCFLQIVSPELQQALEVQRQEKKFCARKTHLAYICQEVKNSLRGIHFMNSLLEGMDLSEEQKQGLETSAACERQMMKIIRDVDSKCIEDGSFEFDEAEFSLGNLINALVSQVMILLRERGLQLIRDIPEEIKTLAVIGDQIRIQQVLVNFLLCAVQYTPSPGGWVEIQVQSSPKRISDGKELLHLEFRIGCPGEGLPPELVQDMFSRKEWLTQEGLALSMSMKILQLMNGEVHYVRGSERCSFLIILELAFPRRD</sequence>
<evidence type="ECO:0000259" key="10">
    <source>
        <dbReference type="PROSITE" id="PS50109"/>
    </source>
</evidence>